<evidence type="ECO:0000313" key="8">
    <source>
        <dbReference type="Proteomes" id="UP000732105"/>
    </source>
</evidence>
<organism evidence="7 8">
    <name type="scientific">Marinifilum caeruleilacunae</name>
    <dbReference type="NCBI Taxonomy" id="2499076"/>
    <lineage>
        <taxon>Bacteria</taxon>
        <taxon>Pseudomonadati</taxon>
        <taxon>Bacteroidota</taxon>
        <taxon>Bacteroidia</taxon>
        <taxon>Marinilabiliales</taxon>
        <taxon>Marinifilaceae</taxon>
    </lineage>
</organism>
<keyword evidence="3 4" id="KW-0012">Acyltransferase</keyword>
<evidence type="ECO:0000259" key="5">
    <source>
        <dbReference type="Pfam" id="PF00108"/>
    </source>
</evidence>
<dbReference type="Pfam" id="PF02803">
    <property type="entry name" value="Thiolase_C"/>
    <property type="match status" value="1"/>
</dbReference>
<dbReference type="RefSeq" id="WP_171595333.1">
    <property type="nucleotide sequence ID" value="NZ_RZNH01000013.1"/>
</dbReference>
<name>A0ABX1WVB2_9BACT</name>
<dbReference type="Pfam" id="PF00108">
    <property type="entry name" value="Thiolase_N"/>
    <property type="match status" value="1"/>
</dbReference>
<evidence type="ECO:0000256" key="3">
    <source>
        <dbReference type="ARBA" id="ARBA00023315"/>
    </source>
</evidence>
<feature type="domain" description="Thiolase C-terminal" evidence="6">
    <location>
        <begin position="271"/>
        <end position="399"/>
    </location>
</feature>
<dbReference type="InterPro" id="IPR020617">
    <property type="entry name" value="Thiolase_C"/>
</dbReference>
<accession>A0ABX1WVB2</accession>
<evidence type="ECO:0000256" key="1">
    <source>
        <dbReference type="ARBA" id="ARBA00010982"/>
    </source>
</evidence>
<evidence type="ECO:0000259" key="6">
    <source>
        <dbReference type="Pfam" id="PF02803"/>
    </source>
</evidence>
<dbReference type="InterPro" id="IPR020615">
    <property type="entry name" value="Thiolase_acyl_enz_int_AS"/>
</dbReference>
<dbReference type="InterPro" id="IPR016039">
    <property type="entry name" value="Thiolase-like"/>
</dbReference>
<dbReference type="CDD" id="cd00751">
    <property type="entry name" value="thiolase"/>
    <property type="match status" value="1"/>
</dbReference>
<proteinExistence type="inferred from homology"/>
<gene>
    <name evidence="7" type="ORF">ELS83_09480</name>
</gene>
<dbReference type="PROSITE" id="PS00098">
    <property type="entry name" value="THIOLASE_1"/>
    <property type="match status" value="1"/>
</dbReference>
<dbReference type="InterPro" id="IPR020613">
    <property type="entry name" value="Thiolase_CS"/>
</dbReference>
<keyword evidence="8" id="KW-1185">Reference proteome</keyword>
<feature type="domain" description="Thiolase N-terminal" evidence="5">
    <location>
        <begin position="4"/>
        <end position="263"/>
    </location>
</feature>
<dbReference type="InterPro" id="IPR020616">
    <property type="entry name" value="Thiolase_N"/>
</dbReference>
<dbReference type="InterPro" id="IPR002155">
    <property type="entry name" value="Thiolase"/>
</dbReference>
<dbReference type="PANTHER" id="PTHR18919:SF107">
    <property type="entry name" value="ACETYL-COA ACETYLTRANSFERASE, CYTOSOLIC"/>
    <property type="match status" value="1"/>
</dbReference>
<dbReference type="Gene3D" id="3.40.47.10">
    <property type="match status" value="2"/>
</dbReference>
<protein>
    <submittedName>
        <fullName evidence="7">Acetyl-CoA C-acetyltransferase</fullName>
    </submittedName>
</protein>
<reference evidence="7 8" key="1">
    <citation type="submission" date="2018-12" db="EMBL/GenBank/DDBJ databases">
        <title>Marinifilum JC070 sp. nov., a marine bacterium isolated from Yongle Blue Hole in the South China Sea.</title>
        <authorList>
            <person name="Fu T."/>
        </authorList>
    </citation>
    <scope>NUCLEOTIDE SEQUENCE [LARGE SCALE GENOMIC DNA]</scope>
    <source>
        <strain evidence="7 8">JC070</strain>
    </source>
</reference>
<dbReference type="EMBL" id="RZNH01000013">
    <property type="protein sequence ID" value="NOU60055.1"/>
    <property type="molecule type" value="Genomic_DNA"/>
</dbReference>
<dbReference type="PROSITE" id="PS00099">
    <property type="entry name" value="THIOLASE_3"/>
    <property type="match status" value="1"/>
</dbReference>
<comment type="similarity">
    <text evidence="1 4">Belongs to the thiolase-like superfamily. Thiolase family.</text>
</comment>
<comment type="caution">
    <text evidence="7">The sequence shown here is derived from an EMBL/GenBank/DDBJ whole genome shotgun (WGS) entry which is preliminary data.</text>
</comment>
<keyword evidence="2 4" id="KW-0808">Transferase</keyword>
<sequence>MSKVYIVAAKRTAIGKFLGTLTPVKAADLAATVIKNIVEETGVEATKLDEVIVGNILSAGQGQGVARQASIKAGIPQEVPAYGINMICGSGMKTINLAYANIKSGEANMIIAGGTESMSGSGFVMSGQVRGGHKMMDLKAVDHMVFDGLTDAFEGYHMGITAENIADKYSLTRQEQDAFAFGSQQKAAAAQDAGNFKNEIVPVEIKTRKETITFEADEFINRRTNEEKLGGLRPAFKKEGTVTAGNASGINDGAAFVLVASEEAVKEYGFTPLAEIVATGQGGVDPAIMGMGPVPAIANVLKKADMKLEQMELLELNEAFAAQSLGVVKQLCEDHNVNMDFFKERCNVNGGAIALGHPIGASGTRITVSLIHEMKRTGKDFGLASLCIGGGMGTAIILKNIK</sequence>
<evidence type="ECO:0000256" key="2">
    <source>
        <dbReference type="ARBA" id="ARBA00022679"/>
    </source>
</evidence>
<dbReference type="PANTHER" id="PTHR18919">
    <property type="entry name" value="ACETYL-COA C-ACYLTRANSFERASE"/>
    <property type="match status" value="1"/>
</dbReference>
<dbReference type="PIRSF" id="PIRSF000429">
    <property type="entry name" value="Ac-CoA_Ac_transf"/>
    <property type="match status" value="1"/>
</dbReference>
<dbReference type="PROSITE" id="PS00737">
    <property type="entry name" value="THIOLASE_2"/>
    <property type="match status" value="1"/>
</dbReference>
<dbReference type="SUPFAM" id="SSF53901">
    <property type="entry name" value="Thiolase-like"/>
    <property type="match status" value="2"/>
</dbReference>
<evidence type="ECO:0000313" key="7">
    <source>
        <dbReference type="EMBL" id="NOU60055.1"/>
    </source>
</evidence>
<dbReference type="InterPro" id="IPR020610">
    <property type="entry name" value="Thiolase_AS"/>
</dbReference>
<evidence type="ECO:0000256" key="4">
    <source>
        <dbReference type="RuleBase" id="RU003557"/>
    </source>
</evidence>
<dbReference type="Proteomes" id="UP000732105">
    <property type="component" value="Unassembled WGS sequence"/>
</dbReference>
<dbReference type="NCBIfam" id="TIGR01930">
    <property type="entry name" value="AcCoA-C-Actrans"/>
    <property type="match status" value="1"/>
</dbReference>